<organism evidence="1">
    <name type="scientific">Siphoviridae sp. ct47y1</name>
    <dbReference type="NCBI Taxonomy" id="2827775"/>
    <lineage>
        <taxon>Viruses</taxon>
        <taxon>Duplodnaviria</taxon>
        <taxon>Heunggongvirae</taxon>
        <taxon>Uroviricota</taxon>
        <taxon>Caudoviricetes</taxon>
    </lineage>
</organism>
<proteinExistence type="predicted"/>
<accession>A0A8S5T924</accession>
<reference evidence="1" key="1">
    <citation type="journal article" date="2021" name="Proc. Natl. Acad. Sci. U.S.A.">
        <title>A Catalog of Tens of Thousands of Viruses from Human Metagenomes Reveals Hidden Associations with Chronic Diseases.</title>
        <authorList>
            <person name="Tisza M.J."/>
            <person name="Buck C.B."/>
        </authorList>
    </citation>
    <scope>NUCLEOTIDE SEQUENCE</scope>
    <source>
        <strain evidence="1">Ct47y1</strain>
    </source>
</reference>
<sequence>MYDFNHYICIIRNEVITIKRYTIMTTKNIIREVSYKGHIITVFEDGFHQEFVIIDNDESKLYDSIADAKRVIRGEQPYYEIN</sequence>
<name>A0A8S5T924_9CAUD</name>
<evidence type="ECO:0000313" key="1">
    <source>
        <dbReference type="EMBL" id="DAF59836.1"/>
    </source>
</evidence>
<dbReference type="EMBL" id="BK032777">
    <property type="protein sequence ID" value="DAF59836.1"/>
    <property type="molecule type" value="Genomic_DNA"/>
</dbReference>
<protein>
    <submittedName>
        <fullName evidence="1">Uncharacterized protein</fullName>
    </submittedName>
</protein>